<proteinExistence type="predicted"/>
<reference evidence="2" key="1">
    <citation type="submission" date="2019-08" db="EMBL/GenBank/DDBJ databases">
        <authorList>
            <person name="Kucharzyk K."/>
            <person name="Murdoch R.W."/>
            <person name="Higgins S."/>
            <person name="Loffler F."/>
        </authorList>
    </citation>
    <scope>NUCLEOTIDE SEQUENCE</scope>
</reference>
<feature type="region of interest" description="Disordered" evidence="1">
    <location>
        <begin position="62"/>
        <end position="81"/>
    </location>
</feature>
<evidence type="ECO:0000313" key="2">
    <source>
        <dbReference type="EMBL" id="MPM72211.1"/>
    </source>
</evidence>
<comment type="caution">
    <text evidence="2">The sequence shown here is derived from an EMBL/GenBank/DDBJ whole genome shotgun (WGS) entry which is preliminary data.</text>
</comment>
<sequence>MTATIRSRGPMQDIMAFMTRPNSGTGAAAAQVLQSGSMKQLQAGKLKAFVATFASGHTAIVQRHPPGEYSSGRETRASRYGEQADMTKVKKLLSPAVPHMLGNEEVMAQAEQLTYDTLHAEIQKRIDKVLAAK</sequence>
<gene>
    <name evidence="2" type="ORF">SDC9_119184</name>
</gene>
<name>A0A645C5F6_9ZZZZ</name>
<evidence type="ECO:0000256" key="1">
    <source>
        <dbReference type="SAM" id="MobiDB-lite"/>
    </source>
</evidence>
<dbReference type="EMBL" id="VSSQ01024605">
    <property type="protein sequence ID" value="MPM72211.1"/>
    <property type="molecule type" value="Genomic_DNA"/>
</dbReference>
<dbReference type="AlphaFoldDB" id="A0A645C5F6"/>
<organism evidence="2">
    <name type="scientific">bioreactor metagenome</name>
    <dbReference type="NCBI Taxonomy" id="1076179"/>
    <lineage>
        <taxon>unclassified sequences</taxon>
        <taxon>metagenomes</taxon>
        <taxon>ecological metagenomes</taxon>
    </lineage>
</organism>
<protein>
    <submittedName>
        <fullName evidence="2">Uncharacterized protein</fullName>
    </submittedName>
</protein>
<accession>A0A645C5F6</accession>